<reference evidence="15 16" key="1">
    <citation type="submission" date="2019-03" db="EMBL/GenBank/DDBJ databases">
        <title>Genomic Encyclopedia of Type Strains, Phase IV (KMG-IV): sequencing the most valuable type-strain genomes for metagenomic binning, comparative biology and taxonomic classification.</title>
        <authorList>
            <person name="Goeker M."/>
        </authorList>
    </citation>
    <scope>NUCLEOTIDE SEQUENCE [LARGE SCALE GENOMIC DNA]</scope>
    <source>
        <strain evidence="15 16">DSM 103428</strain>
    </source>
</reference>
<dbReference type="HAMAP" id="MF_00281">
    <property type="entry name" value="Phe_tRNA_synth_alpha1"/>
    <property type="match status" value="1"/>
</dbReference>
<evidence type="ECO:0000256" key="10">
    <source>
        <dbReference type="ARBA" id="ARBA00022917"/>
    </source>
</evidence>
<dbReference type="OrthoDB" id="9800719at2"/>
<gene>
    <name evidence="13" type="primary">pheS</name>
    <name evidence="15" type="ORF">C7378_2212</name>
</gene>
<keyword evidence="5 13" id="KW-0436">Ligase</keyword>
<dbReference type="NCBIfam" id="TIGR00468">
    <property type="entry name" value="pheS"/>
    <property type="match status" value="1"/>
</dbReference>
<evidence type="ECO:0000256" key="2">
    <source>
        <dbReference type="ARBA" id="ARBA00010207"/>
    </source>
</evidence>
<dbReference type="Proteomes" id="UP000295210">
    <property type="component" value="Unassembled WGS sequence"/>
</dbReference>
<dbReference type="AlphaFoldDB" id="A0A4R1L617"/>
<dbReference type="GO" id="GO:0004826">
    <property type="term" value="F:phenylalanine-tRNA ligase activity"/>
    <property type="evidence" value="ECO:0007669"/>
    <property type="project" value="UniProtKB-UniRule"/>
</dbReference>
<evidence type="ECO:0000256" key="6">
    <source>
        <dbReference type="ARBA" id="ARBA00022723"/>
    </source>
</evidence>
<dbReference type="InterPro" id="IPR004529">
    <property type="entry name" value="Phe-tRNA-synth_IIc_asu"/>
</dbReference>
<comment type="cofactor">
    <cofactor evidence="13">
        <name>Mg(2+)</name>
        <dbReference type="ChEBI" id="CHEBI:18420"/>
    </cofactor>
    <text evidence="13">Binds 2 magnesium ions per tetramer.</text>
</comment>
<dbReference type="InterPro" id="IPR002319">
    <property type="entry name" value="Phenylalanyl-tRNA_Synthase"/>
</dbReference>
<name>A0A4R1L617_9BACT</name>
<evidence type="ECO:0000313" key="15">
    <source>
        <dbReference type="EMBL" id="TCK72627.1"/>
    </source>
</evidence>
<dbReference type="Gene3D" id="3.30.930.10">
    <property type="entry name" value="Bira Bifunctional Protein, Domain 2"/>
    <property type="match status" value="1"/>
</dbReference>
<dbReference type="PANTHER" id="PTHR11538">
    <property type="entry name" value="PHENYLALANYL-TRNA SYNTHETASE"/>
    <property type="match status" value="1"/>
</dbReference>
<organism evidence="15 16">
    <name type="scientific">Acidipila rosea</name>
    <dbReference type="NCBI Taxonomy" id="768535"/>
    <lineage>
        <taxon>Bacteria</taxon>
        <taxon>Pseudomonadati</taxon>
        <taxon>Acidobacteriota</taxon>
        <taxon>Terriglobia</taxon>
        <taxon>Terriglobales</taxon>
        <taxon>Acidobacteriaceae</taxon>
        <taxon>Acidipila</taxon>
    </lineage>
</organism>
<keyword evidence="4 13" id="KW-0963">Cytoplasm</keyword>
<comment type="subcellular location">
    <subcellularLocation>
        <location evidence="1 13">Cytoplasm</location>
    </subcellularLocation>
</comment>
<feature type="binding site" evidence="13">
    <location>
        <position position="276"/>
    </location>
    <ligand>
        <name>Mg(2+)</name>
        <dbReference type="ChEBI" id="CHEBI:18420"/>
        <note>shared with beta subunit</note>
    </ligand>
</feature>
<dbReference type="InterPro" id="IPR006195">
    <property type="entry name" value="aa-tRNA-synth_II"/>
</dbReference>
<dbReference type="Pfam" id="PF01409">
    <property type="entry name" value="tRNA-synt_2d"/>
    <property type="match status" value="1"/>
</dbReference>
<dbReference type="SUPFAM" id="SSF55681">
    <property type="entry name" value="Class II aaRS and biotin synthetases"/>
    <property type="match status" value="1"/>
</dbReference>
<evidence type="ECO:0000256" key="3">
    <source>
        <dbReference type="ARBA" id="ARBA00011209"/>
    </source>
</evidence>
<evidence type="ECO:0000313" key="16">
    <source>
        <dbReference type="Proteomes" id="UP000295210"/>
    </source>
</evidence>
<dbReference type="GO" id="GO:0005737">
    <property type="term" value="C:cytoplasm"/>
    <property type="evidence" value="ECO:0007669"/>
    <property type="project" value="UniProtKB-SubCell"/>
</dbReference>
<protein>
    <recommendedName>
        <fullName evidence="13">Phenylalanine--tRNA ligase alpha subunit</fullName>
        <ecNumber evidence="13">6.1.1.20</ecNumber>
    </recommendedName>
    <alternativeName>
        <fullName evidence="13">Phenylalanyl-tRNA synthetase alpha subunit</fullName>
        <shortName evidence="13">PheRS</shortName>
    </alternativeName>
</protein>
<evidence type="ECO:0000256" key="7">
    <source>
        <dbReference type="ARBA" id="ARBA00022741"/>
    </source>
</evidence>
<comment type="subunit">
    <text evidence="3 13">Tetramer of two alpha and two beta subunits.</text>
</comment>
<dbReference type="GO" id="GO:0000049">
    <property type="term" value="F:tRNA binding"/>
    <property type="evidence" value="ECO:0007669"/>
    <property type="project" value="InterPro"/>
</dbReference>
<keyword evidence="11 13" id="KW-0030">Aminoacyl-tRNA synthetase</keyword>
<dbReference type="GO" id="GO:0006432">
    <property type="term" value="P:phenylalanyl-tRNA aminoacylation"/>
    <property type="evidence" value="ECO:0007669"/>
    <property type="project" value="UniProtKB-UniRule"/>
</dbReference>
<comment type="catalytic activity">
    <reaction evidence="12 13">
        <text>tRNA(Phe) + L-phenylalanine + ATP = L-phenylalanyl-tRNA(Phe) + AMP + diphosphate + H(+)</text>
        <dbReference type="Rhea" id="RHEA:19413"/>
        <dbReference type="Rhea" id="RHEA-COMP:9668"/>
        <dbReference type="Rhea" id="RHEA-COMP:9699"/>
        <dbReference type="ChEBI" id="CHEBI:15378"/>
        <dbReference type="ChEBI" id="CHEBI:30616"/>
        <dbReference type="ChEBI" id="CHEBI:33019"/>
        <dbReference type="ChEBI" id="CHEBI:58095"/>
        <dbReference type="ChEBI" id="CHEBI:78442"/>
        <dbReference type="ChEBI" id="CHEBI:78531"/>
        <dbReference type="ChEBI" id="CHEBI:456215"/>
        <dbReference type="EC" id="6.1.1.20"/>
    </reaction>
</comment>
<keyword evidence="8 13" id="KW-0067">ATP-binding</keyword>
<keyword evidence="6 13" id="KW-0479">Metal-binding</keyword>
<keyword evidence="10 13" id="KW-0648">Protein biosynthesis</keyword>
<sequence>MSQEAIPQLAAYNDAALDAAFAALSQELDASAQSLTSAEAVESFRLHWLGRKQGRLKAISEAWLKSAPVEAKKQIGQRFNQLKAEIEQRLESASTGTGSGALDAEAIDITLPGTRRALGAEHPLIKTMHEMVAVFQRMGYSVGVGPEVETDYYNFESLNFPPGHPARDTQDTLVVANQERKPLRDRLLMRTHTSPVQIRTMEQQPPPVRIVIPGKVHRNDAADATHSPIFHQIEGLCVDTNITFSDLKGTLDHAMKEFFGSNVKTRFFPSFFPFTEPSADVQISCPFCGGKGCRKCKHSGWIELLGCGMVNPAVFGFVQQKQPAYDPKKISGFAFGMGVDRIAMMKYGVSDIGQFYSGDTRFLEQFA</sequence>
<evidence type="ECO:0000256" key="12">
    <source>
        <dbReference type="ARBA" id="ARBA00049255"/>
    </source>
</evidence>
<dbReference type="InterPro" id="IPR010978">
    <property type="entry name" value="tRNA-bd_arm"/>
</dbReference>
<proteinExistence type="inferred from homology"/>
<dbReference type="InterPro" id="IPR045864">
    <property type="entry name" value="aa-tRNA-synth_II/BPL/LPL"/>
</dbReference>
<evidence type="ECO:0000256" key="4">
    <source>
        <dbReference type="ARBA" id="ARBA00022490"/>
    </source>
</evidence>
<accession>A0A4R1L617</accession>
<evidence type="ECO:0000256" key="1">
    <source>
        <dbReference type="ARBA" id="ARBA00004496"/>
    </source>
</evidence>
<dbReference type="SUPFAM" id="SSF46589">
    <property type="entry name" value="tRNA-binding arm"/>
    <property type="match status" value="1"/>
</dbReference>
<comment type="caution">
    <text evidence="15">The sequence shown here is derived from an EMBL/GenBank/DDBJ whole genome shotgun (WGS) entry which is preliminary data.</text>
</comment>
<dbReference type="PROSITE" id="PS50862">
    <property type="entry name" value="AA_TRNA_LIGASE_II"/>
    <property type="match status" value="1"/>
</dbReference>
<keyword evidence="7 13" id="KW-0547">Nucleotide-binding</keyword>
<dbReference type="InterPro" id="IPR022911">
    <property type="entry name" value="Phe_tRNA_ligase_alpha1_bac"/>
</dbReference>
<dbReference type="CDD" id="cd00496">
    <property type="entry name" value="PheRS_alpha_core"/>
    <property type="match status" value="1"/>
</dbReference>
<dbReference type="PANTHER" id="PTHR11538:SF41">
    <property type="entry name" value="PHENYLALANINE--TRNA LIGASE, MITOCHONDRIAL"/>
    <property type="match status" value="1"/>
</dbReference>
<feature type="domain" description="Aminoacyl-transfer RNA synthetases class-II family profile" evidence="14">
    <location>
        <begin position="134"/>
        <end position="345"/>
    </location>
</feature>
<evidence type="ECO:0000256" key="11">
    <source>
        <dbReference type="ARBA" id="ARBA00023146"/>
    </source>
</evidence>
<dbReference type="InterPro" id="IPR004188">
    <property type="entry name" value="Phe-tRNA_ligase_II_N"/>
</dbReference>
<dbReference type="RefSeq" id="WP_131996212.1">
    <property type="nucleotide sequence ID" value="NZ_SMGK01000003.1"/>
</dbReference>
<evidence type="ECO:0000256" key="9">
    <source>
        <dbReference type="ARBA" id="ARBA00022842"/>
    </source>
</evidence>
<dbReference type="GO" id="GO:0000287">
    <property type="term" value="F:magnesium ion binding"/>
    <property type="evidence" value="ECO:0007669"/>
    <property type="project" value="UniProtKB-UniRule"/>
</dbReference>
<evidence type="ECO:0000256" key="13">
    <source>
        <dbReference type="HAMAP-Rule" id="MF_00281"/>
    </source>
</evidence>
<evidence type="ECO:0000259" key="14">
    <source>
        <dbReference type="PROSITE" id="PS50862"/>
    </source>
</evidence>
<evidence type="ECO:0000256" key="8">
    <source>
        <dbReference type="ARBA" id="ARBA00022840"/>
    </source>
</evidence>
<comment type="similarity">
    <text evidence="2 13">Belongs to the class-II aminoacyl-tRNA synthetase family. Phe-tRNA synthetase alpha subunit type 1 subfamily.</text>
</comment>
<dbReference type="Pfam" id="PF02912">
    <property type="entry name" value="Phe_tRNA-synt_N"/>
    <property type="match status" value="1"/>
</dbReference>
<keyword evidence="9 13" id="KW-0460">Magnesium</keyword>
<evidence type="ECO:0000256" key="5">
    <source>
        <dbReference type="ARBA" id="ARBA00022598"/>
    </source>
</evidence>
<dbReference type="EC" id="6.1.1.20" evidence="13"/>
<dbReference type="GO" id="GO:0005524">
    <property type="term" value="F:ATP binding"/>
    <property type="evidence" value="ECO:0007669"/>
    <property type="project" value="UniProtKB-UniRule"/>
</dbReference>
<keyword evidence="16" id="KW-1185">Reference proteome</keyword>
<dbReference type="EMBL" id="SMGK01000003">
    <property type="protein sequence ID" value="TCK72627.1"/>
    <property type="molecule type" value="Genomic_DNA"/>
</dbReference>